<dbReference type="EMBL" id="FNIV01000002">
    <property type="protein sequence ID" value="SDN85613.1"/>
    <property type="molecule type" value="Genomic_DNA"/>
</dbReference>
<keyword evidence="5" id="KW-0812">Transmembrane</keyword>
<feature type="transmembrane region" description="Helical" evidence="5">
    <location>
        <begin position="103"/>
        <end position="122"/>
    </location>
</feature>
<dbReference type="SUPFAM" id="SSF55781">
    <property type="entry name" value="GAF domain-like"/>
    <property type="match status" value="1"/>
</dbReference>
<sequence length="1324" mass="146354">MPFKTRDLALDTWLMMVSATCMLMGLAALLASVATVAGQVLLAVDAAVAALAAGLGLLGTLLRQPRLRGGAGILLGMVALFTVLHNGLVGDAASAAWGWQGSSLSSLGASLLLVISLCLMLGSSLRVLRRLWRLVGALLVGIGALLLGWLPGASEVTAIDREASSPLVVALFALLFGAAMLAASLRSMAGTPPLGRTAIVACLLGVGISSAAWYLLSWQQQARENARAEFVFDNIRLNAEQVMSSRLQLLRRLAERLNAAPSGLDRGVIDQDLAGQLRDLPSARAFGLLDVDGNWRWTRGRDLPDESWLSRQVRQADVQEWIRLPFPQPRMMVPDLERPMLALVVIAVPRHGQQLLAVMDMATLLERELRVPLGEFQVALRRQGDPVLQLAAPGVTPQPLAQSPRLVARHVGLPGGLMISPSIHPATRSPWPRAVGMPALIGLGGLTLSYLLALSLGLVRLSAERSRDLDRSRRHLLQQQEIQARIVEEAPLEESLEAVCGMLEEQLPGRLCSIMLADREEGYLRLAAGRSLPAAYRHRIRRILIGQGIGACGSAAHRREVVVCDDLPNDPAWQGYHELVKEHALIACWSYPIISSDTRLLGTFAVYSRYHARPTPLELEQMRQAVDIVALAVERDQDRHSLRESEQRYRSLFAYHPDAVFSLDLQGRFATANPHCASVTGFALEEILGGHFSRFVQADDLARIQSHFERSLRGEPCRYELEVLNRDGEPRRLDMTNLPIVVEERIQGVYGIAKDVTERQENEVRLRILERGIEASVNGVVIADACRPDMPMTYVNAAFLAMTGYRRDEVLGRNCRFLQGPDTDPQALQQLRDQLAAEQEVHVTLRNYRKDGEAFWNDLYISPILDDAGQVTHYVGIQHDISEHKAYEAQLAYHASHDALTGLGNRAMLEDRLAHDLALAARQGTRLGVMFIDLDEFKPINDSLGHAIGDRLLQQLARRLAQVLRRGDTLARFGGDEFVILLNGLKEEVQALEVAERLLELVARPYRIEGHELHLTASIGIAVSADDGTPPMELIQQADMAMYRAKQHGRNAYQWFTPEITARVGERVALRNELQDAIETDAFELHYQPLFGRDGEVVGMEALLRWHHPKRGDISPATFIPFAEQTGQIMPISRWVLSRACRDMEALRREGLTSLGVSVNLSPLQFHRGNFLTTLRETLRETGLPPGQLTLELTEGVLMNDTESAIDTLDALRGMGIRVAIDDFGTGYSSLSYLKNLPIDTVKIDRSFIHEIERNERDSAITLGIVSMAHHLGLKVVAEGIETPTQHRLVKEHGCDVFQGFLLARPMPLERLRAFLDVSAGVRA</sequence>
<dbReference type="GO" id="GO:0071111">
    <property type="term" value="F:cyclic-guanylate-specific phosphodiesterase activity"/>
    <property type="evidence" value="ECO:0007669"/>
    <property type="project" value="UniProtKB-EC"/>
</dbReference>
<evidence type="ECO:0000313" key="10">
    <source>
        <dbReference type="EMBL" id="SDN85613.1"/>
    </source>
</evidence>
<dbReference type="Gene3D" id="3.30.450.40">
    <property type="match status" value="1"/>
</dbReference>
<dbReference type="SMART" id="SM00065">
    <property type="entry name" value="GAF"/>
    <property type="match status" value="1"/>
</dbReference>
<proteinExistence type="predicted"/>
<name>A0A1H0ETG8_9GAMM</name>
<dbReference type="RefSeq" id="WP_245678669.1">
    <property type="nucleotide sequence ID" value="NZ_FNIV01000002.1"/>
</dbReference>
<keyword evidence="5" id="KW-0472">Membrane</keyword>
<dbReference type="InterPro" id="IPR035919">
    <property type="entry name" value="EAL_sf"/>
</dbReference>
<dbReference type="InterPro" id="IPR029787">
    <property type="entry name" value="Nucleotide_cyclase"/>
</dbReference>
<keyword evidence="5" id="KW-1133">Transmembrane helix</keyword>
<dbReference type="Gene3D" id="3.30.70.270">
    <property type="match status" value="1"/>
</dbReference>
<dbReference type="NCBIfam" id="TIGR00254">
    <property type="entry name" value="GGDEF"/>
    <property type="match status" value="1"/>
</dbReference>
<evidence type="ECO:0000259" key="8">
    <source>
        <dbReference type="PROSITE" id="PS50883"/>
    </source>
</evidence>
<feature type="domain" description="PAS" evidence="6">
    <location>
        <begin position="765"/>
        <end position="838"/>
    </location>
</feature>
<dbReference type="SUPFAM" id="SSF55073">
    <property type="entry name" value="Nucleotide cyclase"/>
    <property type="match status" value="1"/>
</dbReference>
<evidence type="ECO:0000256" key="2">
    <source>
        <dbReference type="ARBA" id="ARBA00012282"/>
    </source>
</evidence>
<dbReference type="SUPFAM" id="SSF55785">
    <property type="entry name" value="PYP-like sensor domain (PAS domain)"/>
    <property type="match status" value="2"/>
</dbReference>
<dbReference type="InterPro" id="IPR052155">
    <property type="entry name" value="Biofilm_reg_signaling"/>
</dbReference>
<feature type="transmembrane region" description="Helical" evidence="5">
    <location>
        <begin position="163"/>
        <end position="185"/>
    </location>
</feature>
<dbReference type="GO" id="GO:0071732">
    <property type="term" value="P:cellular response to nitric oxide"/>
    <property type="evidence" value="ECO:0007669"/>
    <property type="project" value="UniProtKB-ARBA"/>
</dbReference>
<organism evidence="10 11">
    <name type="scientific">Halomonas shengliensis</name>
    <dbReference type="NCBI Taxonomy" id="419597"/>
    <lineage>
        <taxon>Bacteria</taxon>
        <taxon>Pseudomonadati</taxon>
        <taxon>Pseudomonadota</taxon>
        <taxon>Gammaproteobacteria</taxon>
        <taxon>Oceanospirillales</taxon>
        <taxon>Halomonadaceae</taxon>
        <taxon>Halomonas</taxon>
    </lineage>
</organism>
<dbReference type="PROSITE" id="PS50883">
    <property type="entry name" value="EAL"/>
    <property type="match status" value="1"/>
</dbReference>
<dbReference type="SMART" id="SM00052">
    <property type="entry name" value="EAL"/>
    <property type="match status" value="1"/>
</dbReference>
<dbReference type="CDD" id="cd01949">
    <property type="entry name" value="GGDEF"/>
    <property type="match status" value="1"/>
</dbReference>
<feature type="transmembrane region" description="Helical" evidence="5">
    <location>
        <begin position="40"/>
        <end position="62"/>
    </location>
</feature>
<dbReference type="SMART" id="SM00267">
    <property type="entry name" value="GGDEF"/>
    <property type="match status" value="1"/>
</dbReference>
<dbReference type="InterPro" id="IPR043128">
    <property type="entry name" value="Rev_trsase/Diguanyl_cyclase"/>
</dbReference>
<feature type="domain" description="PAC" evidence="7">
    <location>
        <begin position="839"/>
        <end position="893"/>
    </location>
</feature>
<dbReference type="FunFam" id="3.30.70.270:FF:000001">
    <property type="entry name" value="Diguanylate cyclase domain protein"/>
    <property type="match status" value="1"/>
</dbReference>
<dbReference type="Pfam" id="PF13185">
    <property type="entry name" value="GAF_2"/>
    <property type="match status" value="1"/>
</dbReference>
<dbReference type="NCBIfam" id="TIGR00229">
    <property type="entry name" value="sensory_box"/>
    <property type="match status" value="2"/>
</dbReference>
<accession>A0A1H0ETG8</accession>
<keyword evidence="3" id="KW-0973">c-di-GMP</keyword>
<dbReference type="SMART" id="SM00091">
    <property type="entry name" value="PAS"/>
    <property type="match status" value="2"/>
</dbReference>
<dbReference type="Pfam" id="PF00563">
    <property type="entry name" value="EAL"/>
    <property type="match status" value="1"/>
</dbReference>
<dbReference type="Proteomes" id="UP000199075">
    <property type="component" value="Unassembled WGS sequence"/>
</dbReference>
<dbReference type="CDD" id="cd00130">
    <property type="entry name" value="PAS"/>
    <property type="match status" value="2"/>
</dbReference>
<dbReference type="PANTHER" id="PTHR44757:SF2">
    <property type="entry name" value="BIOFILM ARCHITECTURE MAINTENANCE PROTEIN MBAA"/>
    <property type="match status" value="1"/>
</dbReference>
<dbReference type="STRING" id="419597.SAMN04487957_102192"/>
<evidence type="ECO:0000259" key="7">
    <source>
        <dbReference type="PROSITE" id="PS50113"/>
    </source>
</evidence>
<dbReference type="InterPro" id="IPR035965">
    <property type="entry name" value="PAS-like_dom_sf"/>
</dbReference>
<dbReference type="InterPro" id="IPR000700">
    <property type="entry name" value="PAS-assoc_C"/>
</dbReference>
<dbReference type="CDD" id="cd01948">
    <property type="entry name" value="EAL"/>
    <property type="match status" value="1"/>
</dbReference>
<dbReference type="InterPro" id="IPR000014">
    <property type="entry name" value="PAS"/>
</dbReference>
<evidence type="ECO:0000256" key="4">
    <source>
        <dbReference type="ARBA" id="ARBA00051114"/>
    </source>
</evidence>
<reference evidence="11" key="1">
    <citation type="submission" date="2016-10" db="EMBL/GenBank/DDBJ databases">
        <authorList>
            <person name="Varghese N."/>
            <person name="Submissions S."/>
        </authorList>
    </citation>
    <scope>NUCLEOTIDE SEQUENCE [LARGE SCALE GENOMIC DNA]</scope>
    <source>
        <strain evidence="11">CGMCC 1.6444</strain>
    </source>
</reference>
<dbReference type="InterPro" id="IPR003018">
    <property type="entry name" value="GAF"/>
</dbReference>
<dbReference type="FunFam" id="3.20.20.450:FF:000001">
    <property type="entry name" value="Cyclic di-GMP phosphodiesterase yahA"/>
    <property type="match status" value="1"/>
</dbReference>
<dbReference type="Gene3D" id="3.20.20.450">
    <property type="entry name" value="EAL domain"/>
    <property type="match status" value="1"/>
</dbReference>
<feature type="domain" description="PAC" evidence="7">
    <location>
        <begin position="717"/>
        <end position="768"/>
    </location>
</feature>
<dbReference type="PROSITE" id="PS50112">
    <property type="entry name" value="PAS"/>
    <property type="match status" value="2"/>
</dbReference>
<evidence type="ECO:0000256" key="1">
    <source>
        <dbReference type="ARBA" id="ARBA00001946"/>
    </source>
</evidence>
<dbReference type="SMART" id="SM00086">
    <property type="entry name" value="PAC"/>
    <property type="match status" value="2"/>
</dbReference>
<dbReference type="InterPro" id="IPR000160">
    <property type="entry name" value="GGDEF_dom"/>
</dbReference>
<evidence type="ECO:0000313" key="11">
    <source>
        <dbReference type="Proteomes" id="UP000199075"/>
    </source>
</evidence>
<dbReference type="InterPro" id="IPR001610">
    <property type="entry name" value="PAC"/>
</dbReference>
<dbReference type="InterPro" id="IPR001633">
    <property type="entry name" value="EAL_dom"/>
</dbReference>
<feature type="domain" description="PAS" evidence="6">
    <location>
        <begin position="645"/>
        <end position="715"/>
    </location>
</feature>
<feature type="transmembrane region" description="Helical" evidence="5">
    <location>
        <begin position="74"/>
        <end position="97"/>
    </location>
</feature>
<dbReference type="PANTHER" id="PTHR44757">
    <property type="entry name" value="DIGUANYLATE CYCLASE DGCP"/>
    <property type="match status" value="1"/>
</dbReference>
<dbReference type="PROSITE" id="PS50887">
    <property type="entry name" value="GGDEF"/>
    <property type="match status" value="1"/>
</dbReference>
<feature type="domain" description="GGDEF" evidence="9">
    <location>
        <begin position="925"/>
        <end position="1058"/>
    </location>
</feature>
<dbReference type="Pfam" id="PF13426">
    <property type="entry name" value="PAS_9"/>
    <property type="match status" value="1"/>
</dbReference>
<feature type="domain" description="EAL" evidence="8">
    <location>
        <begin position="1067"/>
        <end position="1320"/>
    </location>
</feature>
<evidence type="ECO:0000259" key="9">
    <source>
        <dbReference type="PROSITE" id="PS50887"/>
    </source>
</evidence>
<keyword evidence="11" id="KW-1185">Reference proteome</keyword>
<dbReference type="InterPro" id="IPR013656">
    <property type="entry name" value="PAS_4"/>
</dbReference>
<feature type="transmembrane region" description="Helical" evidence="5">
    <location>
        <begin position="12"/>
        <end position="34"/>
    </location>
</feature>
<comment type="catalytic activity">
    <reaction evidence="4">
        <text>3',3'-c-di-GMP + H2O = 5'-phosphoguanylyl(3'-&gt;5')guanosine + H(+)</text>
        <dbReference type="Rhea" id="RHEA:24902"/>
        <dbReference type="ChEBI" id="CHEBI:15377"/>
        <dbReference type="ChEBI" id="CHEBI:15378"/>
        <dbReference type="ChEBI" id="CHEBI:58754"/>
        <dbReference type="ChEBI" id="CHEBI:58805"/>
        <dbReference type="EC" id="3.1.4.52"/>
    </reaction>
    <physiologicalReaction direction="left-to-right" evidence="4">
        <dbReference type="Rhea" id="RHEA:24903"/>
    </physiologicalReaction>
</comment>
<dbReference type="InterPro" id="IPR029016">
    <property type="entry name" value="GAF-like_dom_sf"/>
</dbReference>
<evidence type="ECO:0000259" key="6">
    <source>
        <dbReference type="PROSITE" id="PS50112"/>
    </source>
</evidence>
<gene>
    <name evidence="10" type="ORF">SAMN04487957_102192</name>
</gene>
<feature type="transmembrane region" description="Helical" evidence="5">
    <location>
        <begin position="134"/>
        <end position="151"/>
    </location>
</feature>
<dbReference type="EC" id="3.1.4.52" evidence="2"/>
<dbReference type="PROSITE" id="PS50113">
    <property type="entry name" value="PAC"/>
    <property type="match status" value="2"/>
</dbReference>
<dbReference type="Pfam" id="PF08448">
    <property type="entry name" value="PAS_4"/>
    <property type="match status" value="1"/>
</dbReference>
<feature type="transmembrane region" description="Helical" evidence="5">
    <location>
        <begin position="197"/>
        <end position="216"/>
    </location>
</feature>
<evidence type="ECO:0000256" key="5">
    <source>
        <dbReference type="SAM" id="Phobius"/>
    </source>
</evidence>
<evidence type="ECO:0000256" key="3">
    <source>
        <dbReference type="ARBA" id="ARBA00022636"/>
    </source>
</evidence>
<protein>
    <recommendedName>
        <fullName evidence="2">cyclic-guanylate-specific phosphodiesterase</fullName>
        <ecNumber evidence="2">3.1.4.52</ecNumber>
    </recommendedName>
</protein>
<dbReference type="Gene3D" id="3.30.450.20">
    <property type="entry name" value="PAS domain"/>
    <property type="match status" value="2"/>
</dbReference>
<dbReference type="SUPFAM" id="SSF141868">
    <property type="entry name" value="EAL domain-like"/>
    <property type="match status" value="1"/>
</dbReference>
<comment type="cofactor">
    <cofactor evidence="1">
        <name>Mg(2+)</name>
        <dbReference type="ChEBI" id="CHEBI:18420"/>
    </cofactor>
</comment>
<dbReference type="Pfam" id="PF00990">
    <property type="entry name" value="GGDEF"/>
    <property type="match status" value="1"/>
</dbReference>